<evidence type="ECO:0000313" key="2">
    <source>
        <dbReference type="Proteomes" id="UP000008021"/>
    </source>
</evidence>
<dbReference type="HOGENOM" id="CLU_2472830_0_0_1"/>
<proteinExistence type="predicted"/>
<organism evidence="1">
    <name type="scientific">Oryza meridionalis</name>
    <dbReference type="NCBI Taxonomy" id="40149"/>
    <lineage>
        <taxon>Eukaryota</taxon>
        <taxon>Viridiplantae</taxon>
        <taxon>Streptophyta</taxon>
        <taxon>Embryophyta</taxon>
        <taxon>Tracheophyta</taxon>
        <taxon>Spermatophyta</taxon>
        <taxon>Magnoliopsida</taxon>
        <taxon>Liliopsida</taxon>
        <taxon>Poales</taxon>
        <taxon>Poaceae</taxon>
        <taxon>BOP clade</taxon>
        <taxon>Oryzoideae</taxon>
        <taxon>Oryzeae</taxon>
        <taxon>Oryzinae</taxon>
        <taxon>Oryza</taxon>
    </lineage>
</organism>
<dbReference type="Proteomes" id="UP000008021">
    <property type="component" value="Chromosome 3"/>
</dbReference>
<sequence length="88" mass="9722">MAKLGHHGARAMGRVSDQIDGRGSVYWGTIRCHRSEELPRDGGTTKIGYSGGAEKKVQHAHKVFDEMYTREKKRLRGEDELVGALGAL</sequence>
<reference evidence="1" key="2">
    <citation type="submission" date="2018-05" db="EMBL/GenBank/DDBJ databases">
        <title>OmerRS3 (Oryza meridionalis Reference Sequence Version 3).</title>
        <authorList>
            <person name="Zhang J."/>
            <person name="Kudrna D."/>
            <person name="Lee S."/>
            <person name="Talag J."/>
            <person name="Welchert J."/>
            <person name="Wing R.A."/>
        </authorList>
    </citation>
    <scope>NUCLEOTIDE SEQUENCE [LARGE SCALE GENOMIC DNA]</scope>
    <source>
        <strain evidence="1">cv. OR44</strain>
    </source>
</reference>
<accession>A0A0E0D3V0</accession>
<protein>
    <submittedName>
        <fullName evidence="1">Uncharacterized protein</fullName>
    </submittedName>
</protein>
<dbReference type="AlphaFoldDB" id="A0A0E0D3V0"/>
<keyword evidence="2" id="KW-1185">Reference proteome</keyword>
<dbReference type="EnsemblPlants" id="OMERI03G23940.1">
    <property type="protein sequence ID" value="OMERI03G23940.1"/>
    <property type="gene ID" value="OMERI03G23940"/>
</dbReference>
<dbReference type="Gramene" id="OMERI03G23940.1">
    <property type="protein sequence ID" value="OMERI03G23940.1"/>
    <property type="gene ID" value="OMERI03G23940"/>
</dbReference>
<evidence type="ECO:0000313" key="1">
    <source>
        <dbReference type="EnsemblPlants" id="OMERI03G23940.1"/>
    </source>
</evidence>
<name>A0A0E0D3V0_9ORYZ</name>
<reference evidence="1" key="1">
    <citation type="submission" date="2015-04" db="UniProtKB">
        <authorList>
            <consortium name="EnsemblPlants"/>
        </authorList>
    </citation>
    <scope>IDENTIFICATION</scope>
</reference>